<evidence type="ECO:0000256" key="11">
    <source>
        <dbReference type="ARBA" id="ARBA00023004"/>
    </source>
</evidence>
<feature type="compositionally biased region" description="Low complexity" evidence="15">
    <location>
        <begin position="817"/>
        <end position="826"/>
    </location>
</feature>
<keyword evidence="5" id="KW-0808">Transferase</keyword>
<feature type="compositionally biased region" description="Polar residues" evidence="15">
    <location>
        <begin position="1078"/>
        <end position="1105"/>
    </location>
</feature>
<evidence type="ECO:0000256" key="1">
    <source>
        <dbReference type="ARBA" id="ARBA00001966"/>
    </source>
</evidence>
<dbReference type="GO" id="GO:0000166">
    <property type="term" value="F:nucleotide binding"/>
    <property type="evidence" value="ECO:0007669"/>
    <property type="project" value="InterPro"/>
</dbReference>
<dbReference type="SMART" id="SM00486">
    <property type="entry name" value="POLBc"/>
    <property type="match status" value="1"/>
</dbReference>
<keyword evidence="22" id="KW-1185">Reference proteome</keyword>
<feature type="domain" description="DNA-directed DNA polymerase family B multifunctional" evidence="16">
    <location>
        <begin position="1421"/>
        <end position="1871"/>
    </location>
</feature>
<evidence type="ECO:0000256" key="6">
    <source>
        <dbReference type="ARBA" id="ARBA00022695"/>
    </source>
</evidence>
<keyword evidence="6" id="KW-0548">Nucleotidyltransferase</keyword>
<dbReference type="GO" id="GO:0051536">
    <property type="term" value="F:iron-sulfur cluster binding"/>
    <property type="evidence" value="ECO:0007669"/>
    <property type="project" value="UniProtKB-KW"/>
</dbReference>
<feature type="compositionally biased region" description="Polar residues" evidence="15">
    <location>
        <begin position="1048"/>
        <end position="1069"/>
    </location>
</feature>
<dbReference type="Pfam" id="PF24055">
    <property type="entry name" value="POL3_N"/>
    <property type="match status" value="1"/>
</dbReference>
<dbReference type="InterPro" id="IPR056435">
    <property type="entry name" value="DPOD/Z_N"/>
</dbReference>
<comment type="cofactor">
    <cofactor evidence="1">
        <name>[4Fe-4S] cluster</name>
        <dbReference type="ChEBI" id="CHEBI:49883"/>
    </cofactor>
</comment>
<dbReference type="Pfam" id="PF03104">
    <property type="entry name" value="DNA_pol_B_exo1"/>
    <property type="match status" value="1"/>
</dbReference>
<dbReference type="GO" id="GO:0042276">
    <property type="term" value="P:error-prone translesion synthesis"/>
    <property type="evidence" value="ECO:0007669"/>
    <property type="project" value="TreeGrafter"/>
</dbReference>
<dbReference type="InterPro" id="IPR043502">
    <property type="entry name" value="DNA/RNA_pol_sf"/>
</dbReference>
<dbReference type="InterPro" id="IPR017964">
    <property type="entry name" value="DNA-dir_DNA_pol_B_CS"/>
</dbReference>
<dbReference type="InterPro" id="IPR042087">
    <property type="entry name" value="DNA_pol_B_thumb"/>
</dbReference>
<dbReference type="GO" id="GO:0003677">
    <property type="term" value="F:DNA binding"/>
    <property type="evidence" value="ECO:0007669"/>
    <property type="project" value="InterPro"/>
</dbReference>
<dbReference type="EC" id="2.7.7.7" evidence="3"/>
<dbReference type="Gene3D" id="3.30.342.10">
    <property type="entry name" value="DNA Polymerase, chain B, domain 1"/>
    <property type="match status" value="1"/>
</dbReference>
<evidence type="ECO:0000256" key="12">
    <source>
        <dbReference type="ARBA" id="ARBA00023014"/>
    </source>
</evidence>
<comment type="caution">
    <text evidence="21">The sequence shown here is derived from an EMBL/GenBank/DDBJ whole genome shotgun (WGS) entry which is preliminary data.</text>
</comment>
<evidence type="ECO:0000259" key="20">
    <source>
        <dbReference type="Pfam" id="PF24065"/>
    </source>
</evidence>
<evidence type="ECO:0000259" key="18">
    <source>
        <dbReference type="Pfam" id="PF14260"/>
    </source>
</evidence>
<feature type="domain" description="DNA polymerase delta/zeta catalytic subunit N-terminal" evidence="19">
    <location>
        <begin position="70"/>
        <end position="147"/>
    </location>
</feature>
<dbReference type="PANTHER" id="PTHR45812:SF1">
    <property type="entry name" value="DNA POLYMERASE ZETA CATALYTIC SUBUNIT"/>
    <property type="match status" value="1"/>
</dbReference>
<evidence type="ECO:0000256" key="4">
    <source>
        <dbReference type="ARBA" id="ARBA00021589"/>
    </source>
</evidence>
<dbReference type="GO" id="GO:0046872">
    <property type="term" value="F:metal ion binding"/>
    <property type="evidence" value="ECO:0007669"/>
    <property type="project" value="UniProtKB-KW"/>
</dbReference>
<feature type="compositionally biased region" description="Low complexity" evidence="15">
    <location>
        <begin position="949"/>
        <end position="977"/>
    </location>
</feature>
<keyword evidence="8" id="KW-0227">DNA damage</keyword>
<proteinExistence type="inferred from homology"/>
<evidence type="ECO:0000256" key="9">
    <source>
        <dbReference type="ARBA" id="ARBA00022833"/>
    </source>
</evidence>
<evidence type="ECO:0000256" key="7">
    <source>
        <dbReference type="ARBA" id="ARBA00022723"/>
    </source>
</evidence>
<keyword evidence="13" id="KW-0234">DNA repair</keyword>
<dbReference type="InterPro" id="IPR006172">
    <property type="entry name" value="DNA-dir_DNA_pol_B"/>
</dbReference>
<dbReference type="GO" id="GO:0016035">
    <property type="term" value="C:zeta DNA polymerase complex"/>
    <property type="evidence" value="ECO:0007669"/>
    <property type="project" value="InterPro"/>
</dbReference>
<evidence type="ECO:0000259" key="17">
    <source>
        <dbReference type="Pfam" id="PF03104"/>
    </source>
</evidence>
<keyword evidence="10" id="KW-0239">DNA-directed DNA polymerase</keyword>
<keyword evidence="9" id="KW-0862">Zinc</keyword>
<evidence type="ECO:0000313" key="21">
    <source>
        <dbReference type="EMBL" id="KAI6658920.1"/>
    </source>
</evidence>
<dbReference type="Gene3D" id="1.10.132.60">
    <property type="entry name" value="DNA polymerase family B, C-terminal domain"/>
    <property type="match status" value="1"/>
</dbReference>
<feature type="domain" description="C4-type zinc-finger of DNA polymerase delta" evidence="18">
    <location>
        <begin position="1913"/>
        <end position="1980"/>
    </location>
</feature>
<name>A0AAV7KDG0_9METZ</name>
<dbReference type="FunFam" id="3.30.420.10:FF:000024">
    <property type="entry name" value="DNA polymerase zeta catalytic subunit"/>
    <property type="match status" value="1"/>
</dbReference>
<dbReference type="EMBL" id="JAKMXF010000071">
    <property type="protein sequence ID" value="KAI6658920.1"/>
    <property type="molecule type" value="Genomic_DNA"/>
</dbReference>
<organism evidence="21 22">
    <name type="scientific">Oopsacas minuta</name>
    <dbReference type="NCBI Taxonomy" id="111878"/>
    <lineage>
        <taxon>Eukaryota</taxon>
        <taxon>Metazoa</taxon>
        <taxon>Porifera</taxon>
        <taxon>Hexactinellida</taxon>
        <taxon>Hexasterophora</taxon>
        <taxon>Lyssacinosida</taxon>
        <taxon>Leucopsacidae</taxon>
        <taxon>Oopsacas</taxon>
    </lineage>
</organism>
<dbReference type="CDD" id="cd05778">
    <property type="entry name" value="DNA_polB_zeta_exo"/>
    <property type="match status" value="1"/>
</dbReference>
<dbReference type="PROSITE" id="PS00116">
    <property type="entry name" value="DNA_POLYMERASE_B"/>
    <property type="match status" value="1"/>
</dbReference>
<dbReference type="PRINTS" id="PR00106">
    <property type="entry name" value="DNAPOLB"/>
</dbReference>
<evidence type="ECO:0000256" key="13">
    <source>
        <dbReference type="ARBA" id="ARBA00023204"/>
    </source>
</evidence>
<dbReference type="InterPro" id="IPR006134">
    <property type="entry name" value="DNA-dir_DNA_pol_B_multi_dom"/>
</dbReference>
<protein>
    <recommendedName>
        <fullName evidence="4">DNA polymerase zeta catalytic subunit</fullName>
        <ecNumber evidence="3">2.7.7.7</ecNumber>
    </recommendedName>
</protein>
<evidence type="ECO:0000256" key="14">
    <source>
        <dbReference type="ARBA" id="ARBA00049244"/>
    </source>
</evidence>
<dbReference type="InterPro" id="IPR012337">
    <property type="entry name" value="RNaseH-like_sf"/>
</dbReference>
<feature type="compositionally biased region" description="Basic and acidic residues" evidence="15">
    <location>
        <begin position="794"/>
        <end position="808"/>
    </location>
</feature>
<feature type="domain" description="DNA polymerase zeta catalytic subunit N-terminal" evidence="20">
    <location>
        <begin position="20"/>
        <end position="69"/>
    </location>
</feature>
<reference evidence="21 22" key="1">
    <citation type="journal article" date="2023" name="BMC Biol.">
        <title>The compact genome of the sponge Oopsacas minuta (Hexactinellida) is lacking key metazoan core genes.</title>
        <authorList>
            <person name="Santini S."/>
            <person name="Schenkelaars Q."/>
            <person name="Jourda C."/>
            <person name="Duchesne M."/>
            <person name="Belahbib H."/>
            <person name="Rocher C."/>
            <person name="Selva M."/>
            <person name="Riesgo A."/>
            <person name="Vervoort M."/>
            <person name="Leys S.P."/>
            <person name="Kodjabachian L."/>
            <person name="Le Bivic A."/>
            <person name="Borchiellini C."/>
            <person name="Claverie J.M."/>
            <person name="Renard E."/>
        </authorList>
    </citation>
    <scope>NUCLEOTIDE SEQUENCE [LARGE SCALE GENOMIC DNA]</scope>
    <source>
        <strain evidence="21">SPO-2</strain>
    </source>
</reference>
<evidence type="ECO:0000256" key="2">
    <source>
        <dbReference type="ARBA" id="ARBA00005755"/>
    </source>
</evidence>
<comment type="similarity">
    <text evidence="2">Belongs to the DNA polymerase type-B family.</text>
</comment>
<keyword evidence="7" id="KW-0479">Metal-binding</keyword>
<feature type="region of interest" description="Disordered" evidence="15">
    <location>
        <begin position="780"/>
        <end position="843"/>
    </location>
</feature>
<dbReference type="SUPFAM" id="SSF53098">
    <property type="entry name" value="Ribonuclease H-like"/>
    <property type="match status" value="1"/>
</dbReference>
<keyword evidence="12" id="KW-0411">Iron-sulfur</keyword>
<dbReference type="Pfam" id="PF14260">
    <property type="entry name" value="zf-C4pol"/>
    <property type="match status" value="1"/>
</dbReference>
<feature type="region of interest" description="Disordered" evidence="15">
    <location>
        <begin position="949"/>
        <end position="1002"/>
    </location>
</feature>
<comment type="catalytic activity">
    <reaction evidence="14">
        <text>DNA(n) + a 2'-deoxyribonucleoside 5'-triphosphate = DNA(n+1) + diphosphate</text>
        <dbReference type="Rhea" id="RHEA:22508"/>
        <dbReference type="Rhea" id="RHEA-COMP:17339"/>
        <dbReference type="Rhea" id="RHEA-COMP:17340"/>
        <dbReference type="ChEBI" id="CHEBI:33019"/>
        <dbReference type="ChEBI" id="CHEBI:61560"/>
        <dbReference type="ChEBI" id="CHEBI:173112"/>
        <dbReference type="EC" id="2.7.7.7"/>
    </reaction>
</comment>
<dbReference type="Pfam" id="PF24065">
    <property type="entry name" value="REV3_N"/>
    <property type="match status" value="1"/>
</dbReference>
<dbReference type="SUPFAM" id="SSF56672">
    <property type="entry name" value="DNA/RNA polymerases"/>
    <property type="match status" value="1"/>
</dbReference>
<feature type="compositionally biased region" description="Polar residues" evidence="15">
    <location>
        <begin position="834"/>
        <end position="843"/>
    </location>
</feature>
<evidence type="ECO:0000256" key="15">
    <source>
        <dbReference type="SAM" id="MobiDB-lite"/>
    </source>
</evidence>
<dbReference type="CDD" id="cd05534">
    <property type="entry name" value="POLBc_zeta"/>
    <property type="match status" value="1"/>
</dbReference>
<dbReference type="InterPro" id="IPR030559">
    <property type="entry name" value="PolZ_Rev3"/>
</dbReference>
<gene>
    <name evidence="21" type="ORF">LOD99_10895</name>
</gene>
<dbReference type="Proteomes" id="UP001165289">
    <property type="component" value="Unassembled WGS sequence"/>
</dbReference>
<feature type="region of interest" description="Disordered" evidence="15">
    <location>
        <begin position="1038"/>
        <end position="1111"/>
    </location>
</feature>
<evidence type="ECO:0000259" key="16">
    <source>
        <dbReference type="Pfam" id="PF00136"/>
    </source>
</evidence>
<dbReference type="PANTHER" id="PTHR45812">
    <property type="entry name" value="DNA POLYMERASE ZETA CATALYTIC SUBUNIT"/>
    <property type="match status" value="1"/>
</dbReference>
<evidence type="ECO:0000313" key="22">
    <source>
        <dbReference type="Proteomes" id="UP001165289"/>
    </source>
</evidence>
<evidence type="ECO:0000259" key="19">
    <source>
        <dbReference type="Pfam" id="PF24055"/>
    </source>
</evidence>
<dbReference type="GO" id="GO:0000724">
    <property type="term" value="P:double-strand break repair via homologous recombination"/>
    <property type="evidence" value="ECO:0007669"/>
    <property type="project" value="TreeGrafter"/>
</dbReference>
<dbReference type="FunFam" id="1.10.287.690:FF:000002">
    <property type="entry name" value="DNA polymerase zeta"/>
    <property type="match status" value="1"/>
</dbReference>
<evidence type="ECO:0000256" key="8">
    <source>
        <dbReference type="ARBA" id="ARBA00022763"/>
    </source>
</evidence>
<keyword evidence="11" id="KW-0408">Iron</keyword>
<dbReference type="Gene3D" id="3.90.1600.10">
    <property type="entry name" value="Palm domain of DNA polymerase"/>
    <property type="match status" value="1"/>
</dbReference>
<dbReference type="Gene3D" id="3.30.420.10">
    <property type="entry name" value="Ribonuclease H-like superfamily/Ribonuclease H"/>
    <property type="match status" value="1"/>
</dbReference>
<dbReference type="Gene3D" id="1.10.287.690">
    <property type="entry name" value="Helix hairpin bin"/>
    <property type="match status" value="1"/>
</dbReference>
<dbReference type="InterPro" id="IPR036397">
    <property type="entry name" value="RNaseH_sf"/>
</dbReference>
<sequence length="2006" mass="226786">MMDSNENSNYTHSILYAQKILDIDWYLSKPLKEYDPSFCYLSNSSIKKVPVLRIFGPTPTGQSGCLHIHGVFPYLYIPLPVGVDPSPHWIGELSRGINNAIKSAISSTDQCSHHVYDIKIVAAKPFYGYHPTRRIFLQIFLYDPRHVRILADILLTGSVMKTPLQPHEAHIPYQLQFMIDYNLYGMNHIYLAEVQFRFSPEDAEEPLYSPSTDRSSTFFSRVWTLSSLQKELLHAESRHSNCDLELDALYHSILNPSLFSEANNPGLAVLWEDERWRRKQEGLSPDVTLPLEINRDVKCSIDESQLILQFEAMILKRMESHKEKGDSIPVISLSTSQLPEREEVNTSLLLSPSSLQAAGENQVISMLTELDMGILNGNERQFNMDGRVVNLPSNRPTVDESLSNSVSSELLAMSNASILLNATHSFNLSLIRNRFLEASLEHLPSEYHGKILSYDTSLDPETSISLFEDMISESILLSQPLNFGISPTNENIPYLPPLQLDGNGCRGRKKSSKTKLIVQNSYKSKTENISSQSTAIDSVLCVSIPRQLLTENFNLEQRAVLPFPKQPILKIARLDLSKLRIKQNTNYIQGLPQHDICLQNDVITESPVHQPGIDSLDTIRPCSFDHNSGRNVSPQCDSHIVGGVLDFPPPSVYPDLHTHAPFPSDNISEKVEDNSTGNRDIVTSNNTMLQLSESYTISEEASSTAVSQVEELFDIAEKTATNHSLLEPTSVLCVTDPIVHFSSPASEKNALIDQVTVTENENVIEGKHDLTIIVNTPNSNSLVSSEEFSNDYMSPKEELSNEEIKDIFHSPNSNDNPPEASSYSEAPPIPQPTRTPSVSSAVSNQTIENPEFNLYRVKSPQPEHGLPIISQLNVTDVQNTEVVSSSHQLNENINPSLDIIESHSPEQSSSDTRILGLEPPDYQLSVSPISENSEHIAIQVSVLNSLHNSPASSSGLLSSDTTLSPSHSQANSSSNHSIPVDDPIDKSDARYSSVSSESESDNCEYQFSNSLLVRNTGDRENKTLNTLDSELGLIEKTDSSLPLEKNHSTPLINRSSNSSPTENTSQDSFSPILKETISHPSHSQLTQLDLNDNNSSLPMDQTSSEHLPKPSLQKSVDYIPYEKLISSLTQTQPNLTYYSQIEGPTLANLYNFKLNSQELHDIYAIESRVCQFLTVMSVEILVRTRSELSPDPNFDSLLAICYFVSTHEYHSHEVIYISGILSLTDTWDIEDLKKCDSLAHTNLDDVIMTYVTTEVDLFQEFISKVLEYDPDICVGFESQRSSWGYLIERACMLVIDLPFCLSRAQPPGKTPRDNLKEAPYCFNYSDPHIVGRILLNLWRICKHELTLTGYTFENVAHHTLHQRYTKFSNDILTKWYTVFPSRNRWRPLQYYILRAQANIRIIEALDIVERTSELSRLFGIEFYNVLARGTQYRVESMMIRLLKRHEYITVSPSVRQRSKMLPPSVIPLILEPRDNYFTDPVVVLDFQSLYPSIIIAHNYCYSTCLGKLEHLPKDSVFPFGAIDLEIPLHILGDLKPSDVTISPNGVVFVKPHIRKGMLPIMLEEILRTRIMVKQALKRNKSTPYLHKVLNARQLGLKNIANVTFGYTQANFSGRMPCVDLGDSIVAKARETLERSIDLVLNSTEWNVQVIYGDTDSMFILLPGISREEAFKIGYEITKKVTRMFSEPIKLKFEKVYQPCLLMTKKRYVGFSFETPEQIEPKFDAKGIETVRRDTCPAVAKLLEQSLKILFRTGEMEQVRGYVVQQCTKLFRGLVSIQDLTFAREFRGLYGYQPGVMTPSLHISQDKISRDPRSEPRVGSRVPYVYVYSHPNSPLIDLIRTPEQVLADSSLYIHAHYYLHTHIIPSLKRALDRAGANVHSWINDFPQFFRPTHYDLLNPIEKRGLSNFIDNRFCAICDDEGEIGLCRQCVTDLDRKHTLIGKRFQVSNHSVNSVNHLCKSCQGDSWAKDCISTDCPILYKRLKLTEELSYAKRLSDMYLSHNFDLTF</sequence>
<dbReference type="Pfam" id="PF00136">
    <property type="entry name" value="DNA_pol_B"/>
    <property type="match status" value="1"/>
</dbReference>
<dbReference type="GO" id="GO:0003887">
    <property type="term" value="F:DNA-directed DNA polymerase activity"/>
    <property type="evidence" value="ECO:0007669"/>
    <property type="project" value="UniProtKB-KW"/>
</dbReference>
<evidence type="ECO:0000256" key="5">
    <source>
        <dbReference type="ARBA" id="ARBA00022679"/>
    </source>
</evidence>
<accession>A0AAV7KDG0</accession>
<dbReference type="InterPro" id="IPR006133">
    <property type="entry name" value="DNA-dir_DNA_pol_B_exonuc"/>
</dbReference>
<dbReference type="GO" id="GO:0005634">
    <property type="term" value="C:nucleus"/>
    <property type="evidence" value="ECO:0007669"/>
    <property type="project" value="TreeGrafter"/>
</dbReference>
<dbReference type="InterPro" id="IPR023211">
    <property type="entry name" value="DNA_pol_palm_dom_sf"/>
</dbReference>
<evidence type="ECO:0000256" key="3">
    <source>
        <dbReference type="ARBA" id="ARBA00012417"/>
    </source>
</evidence>
<evidence type="ECO:0000256" key="10">
    <source>
        <dbReference type="ARBA" id="ARBA00022932"/>
    </source>
</evidence>
<dbReference type="InterPro" id="IPR025687">
    <property type="entry name" value="Znf-C4pol"/>
</dbReference>
<feature type="domain" description="DNA-directed DNA polymerase family B exonuclease" evidence="17">
    <location>
        <begin position="1160"/>
        <end position="1355"/>
    </location>
</feature>
<dbReference type="InterPro" id="IPR056447">
    <property type="entry name" value="REV3_N"/>
</dbReference>